<evidence type="ECO:0000256" key="1">
    <source>
        <dbReference type="SAM" id="Phobius"/>
    </source>
</evidence>
<organism evidence="2 3">
    <name type="scientific">Trichoplax adhaerens</name>
    <name type="common">Trichoplax reptans</name>
    <dbReference type="NCBI Taxonomy" id="10228"/>
    <lineage>
        <taxon>Eukaryota</taxon>
        <taxon>Metazoa</taxon>
        <taxon>Placozoa</taxon>
        <taxon>Uniplacotomia</taxon>
        <taxon>Trichoplacea</taxon>
        <taxon>Trichoplacidae</taxon>
        <taxon>Trichoplax</taxon>
    </lineage>
</organism>
<keyword evidence="3" id="KW-1185">Reference proteome</keyword>
<dbReference type="RefSeq" id="XP_002112144.1">
    <property type="nucleotide sequence ID" value="XM_002112108.1"/>
</dbReference>
<dbReference type="Proteomes" id="UP000009022">
    <property type="component" value="Unassembled WGS sequence"/>
</dbReference>
<dbReference type="GeneID" id="6753357"/>
<reference evidence="2 3" key="1">
    <citation type="journal article" date="2008" name="Nature">
        <title>The Trichoplax genome and the nature of placozoans.</title>
        <authorList>
            <person name="Srivastava M."/>
            <person name="Begovic E."/>
            <person name="Chapman J."/>
            <person name="Putnam N.H."/>
            <person name="Hellsten U."/>
            <person name="Kawashima T."/>
            <person name="Kuo A."/>
            <person name="Mitros T."/>
            <person name="Salamov A."/>
            <person name="Carpenter M.L."/>
            <person name="Signorovitch A.Y."/>
            <person name="Moreno M.A."/>
            <person name="Kamm K."/>
            <person name="Grimwood J."/>
            <person name="Schmutz J."/>
            <person name="Shapiro H."/>
            <person name="Grigoriev I.V."/>
            <person name="Buss L.W."/>
            <person name="Schierwater B."/>
            <person name="Dellaporta S.L."/>
            <person name="Rokhsar D.S."/>
        </authorList>
    </citation>
    <scope>NUCLEOTIDE SEQUENCE [LARGE SCALE GENOMIC DNA]</scope>
    <source>
        <strain evidence="2 3">Grell-BS-1999</strain>
    </source>
</reference>
<feature type="transmembrane region" description="Helical" evidence="1">
    <location>
        <begin position="6"/>
        <end position="30"/>
    </location>
</feature>
<keyword evidence="1" id="KW-1133">Transmembrane helix</keyword>
<dbReference type="EMBL" id="DS985244">
    <property type="protein sequence ID" value="EDV26111.1"/>
    <property type="molecule type" value="Genomic_DNA"/>
</dbReference>
<name>B3RW41_TRIAD</name>
<dbReference type="HOGENOM" id="CLU_1167187_0_0_1"/>
<dbReference type="InParanoid" id="B3RW41"/>
<proteinExistence type="predicted"/>
<gene>
    <name evidence="2" type="ORF">TRIADDRAFT_55876</name>
</gene>
<dbReference type="AlphaFoldDB" id="B3RW41"/>
<keyword evidence="1" id="KW-0472">Membrane</keyword>
<sequence length="238" mass="26037">MAYNEFVYYTTASTAYPFCYGFVAGTIWYLKPDSNSNDTTINVSHSCRSTSLFGTQGNTVIAGEVKLPCWKAPGGWILGGLTDIDICRCNQKSIANMKANLENTTESTNASVLHTYAKNVDNELMSNFFSQPRRILGNPNFFLDDLVSTIKTLYSIYSLPSHSNDLTRNWNSHCLYQAALRVMNLTSCSDAPKTLAPIVDALANDTNGTVICCQNFEPAASVADCPPRLGSFSLISCS</sequence>
<evidence type="ECO:0000313" key="2">
    <source>
        <dbReference type="EMBL" id="EDV26111.1"/>
    </source>
</evidence>
<accession>B3RW41</accession>
<protein>
    <submittedName>
        <fullName evidence="2">Uncharacterized protein</fullName>
    </submittedName>
</protein>
<keyword evidence="1" id="KW-0812">Transmembrane</keyword>
<evidence type="ECO:0000313" key="3">
    <source>
        <dbReference type="Proteomes" id="UP000009022"/>
    </source>
</evidence>
<dbReference type="KEGG" id="tad:TRIADDRAFT_55876"/>
<dbReference type="CTD" id="6753357"/>
<dbReference type="PhylomeDB" id="B3RW41"/>